<feature type="chain" id="PRO_5032899712" evidence="1">
    <location>
        <begin position="23"/>
        <end position="344"/>
    </location>
</feature>
<dbReference type="Proteomes" id="UP000557717">
    <property type="component" value="Unassembled WGS sequence"/>
</dbReference>
<evidence type="ECO:0000256" key="1">
    <source>
        <dbReference type="SAM" id="SignalP"/>
    </source>
</evidence>
<reference evidence="2 3" key="1">
    <citation type="submission" date="2020-08" db="EMBL/GenBank/DDBJ databases">
        <title>Genomic Encyclopedia of Type Strains, Phase IV (KMG-IV): sequencing the most valuable type-strain genomes for metagenomic binning, comparative biology and taxonomic classification.</title>
        <authorList>
            <person name="Goeker M."/>
        </authorList>
    </citation>
    <scope>NUCLEOTIDE SEQUENCE [LARGE SCALE GENOMIC DNA]</scope>
    <source>
        <strain evidence="2 3">YC6886</strain>
    </source>
</reference>
<keyword evidence="3" id="KW-1185">Reference proteome</keyword>
<dbReference type="EMBL" id="JACHFD010000025">
    <property type="protein sequence ID" value="MBB5353388.1"/>
    <property type="molecule type" value="Genomic_DNA"/>
</dbReference>
<dbReference type="AlphaFoldDB" id="A0A840VFJ3"/>
<keyword evidence="1" id="KW-0732">Signal</keyword>
<accession>A0A840VFJ3</accession>
<dbReference type="RefSeq" id="WP_184021231.1">
    <property type="nucleotide sequence ID" value="NZ_JACHFD010000025.1"/>
</dbReference>
<organism evidence="2 3">
    <name type="scientific">Haloferula luteola</name>
    <dbReference type="NCBI Taxonomy" id="595692"/>
    <lineage>
        <taxon>Bacteria</taxon>
        <taxon>Pseudomonadati</taxon>
        <taxon>Verrucomicrobiota</taxon>
        <taxon>Verrucomicrobiia</taxon>
        <taxon>Verrucomicrobiales</taxon>
        <taxon>Verrucomicrobiaceae</taxon>
        <taxon>Haloferula</taxon>
    </lineage>
</organism>
<feature type="signal peptide" evidence="1">
    <location>
        <begin position="1"/>
        <end position="22"/>
    </location>
</feature>
<proteinExistence type="predicted"/>
<gene>
    <name evidence="2" type="ORF">HNR46_003645</name>
</gene>
<comment type="caution">
    <text evidence="2">The sequence shown here is derived from an EMBL/GenBank/DDBJ whole genome shotgun (WGS) entry which is preliminary data.</text>
</comment>
<sequence>MKVSKVTTALVFAMFLGGVAGAQTYTNFIRQVQVNSGAEWEVPVEKAGEQLSPLAIDPGGARFELWTVRSSTLTEYLLDQRYVGSYVPQAFVEVESEDPYVTVHRTRADRPFTFRVSLSGLLTDPSAPEASRKVRLLHYLQEYGADGNEATINRDEATLAEDAVLEEDGAFSYYYPLSTLPGEDRSKLRGEETLTVSTLRDYQGEDYDIPPYQVASVRLQVWPVADGAIVGIEEGQSLRFETPQIQLILNDLYPDSRTFAQLYQGPANLGQEGEPIPGSAIVINDAVPNSRVLVLDHWDSLIKDSGEWTMEILTQTPFGVDRLAHVTFTIDRDIKVNGTVTTIE</sequence>
<protein>
    <submittedName>
        <fullName evidence="2">Uncharacterized protein</fullName>
    </submittedName>
</protein>
<name>A0A840VFJ3_9BACT</name>
<evidence type="ECO:0000313" key="2">
    <source>
        <dbReference type="EMBL" id="MBB5353388.1"/>
    </source>
</evidence>
<evidence type="ECO:0000313" key="3">
    <source>
        <dbReference type="Proteomes" id="UP000557717"/>
    </source>
</evidence>